<evidence type="ECO:0000313" key="1">
    <source>
        <dbReference type="EMBL" id="MBU5591832.1"/>
    </source>
</evidence>
<sequence>MAKRKRKLNINELIKKGNGKGISSKYKSWIGIQDVPSLGRSIRLIGFKV</sequence>
<protein>
    <submittedName>
        <fullName evidence="1">Uncharacterized protein</fullName>
    </submittedName>
</protein>
<organism evidence="1 2">
    <name type="scientific">Clostridium simiarum</name>
    <dbReference type="NCBI Taxonomy" id="2841506"/>
    <lineage>
        <taxon>Bacteria</taxon>
        <taxon>Bacillati</taxon>
        <taxon>Bacillota</taxon>
        <taxon>Clostridia</taxon>
        <taxon>Eubacteriales</taxon>
        <taxon>Clostridiaceae</taxon>
        <taxon>Clostridium</taxon>
    </lineage>
</organism>
<dbReference type="Proteomes" id="UP000736583">
    <property type="component" value="Unassembled WGS sequence"/>
</dbReference>
<dbReference type="RefSeq" id="WP_216456769.1">
    <property type="nucleotide sequence ID" value="NZ_JAHLQL010000002.1"/>
</dbReference>
<accession>A0ABS6F2Q8</accession>
<comment type="caution">
    <text evidence="1">The sequence shown here is derived from an EMBL/GenBank/DDBJ whole genome shotgun (WGS) entry which is preliminary data.</text>
</comment>
<name>A0ABS6F2Q8_9CLOT</name>
<evidence type="ECO:0000313" key="2">
    <source>
        <dbReference type="Proteomes" id="UP000736583"/>
    </source>
</evidence>
<gene>
    <name evidence="1" type="ORF">KQI89_08640</name>
</gene>
<proteinExistence type="predicted"/>
<dbReference type="EMBL" id="JAHLQL010000002">
    <property type="protein sequence ID" value="MBU5591832.1"/>
    <property type="molecule type" value="Genomic_DNA"/>
</dbReference>
<reference evidence="1 2" key="1">
    <citation type="submission" date="2021-06" db="EMBL/GenBank/DDBJ databases">
        <authorList>
            <person name="Sun Q."/>
            <person name="Li D."/>
        </authorList>
    </citation>
    <scope>NUCLEOTIDE SEQUENCE [LARGE SCALE GENOMIC DNA]</scope>
    <source>
        <strain evidence="1 2">MSJ-4</strain>
    </source>
</reference>
<keyword evidence="2" id="KW-1185">Reference proteome</keyword>